<protein>
    <submittedName>
        <fullName evidence="3">Thioredoxin domain-containing protein 5-like protein isoform X3</fullName>
    </submittedName>
</protein>
<keyword evidence="1" id="KW-0812">Transmembrane</keyword>
<keyword evidence="1" id="KW-0472">Membrane</keyword>
<reference evidence="3" key="1">
    <citation type="submission" date="2018-10" db="EMBL/GenBank/DDBJ databases">
        <title>Hidden diversity of soil giant viruses.</title>
        <authorList>
            <person name="Schulz F."/>
            <person name="Alteio L."/>
            <person name="Goudeau D."/>
            <person name="Ryan E.M."/>
            <person name="Malmstrom R.R."/>
            <person name="Blanchard J."/>
            <person name="Woyke T."/>
        </authorList>
    </citation>
    <scope>NUCLEOTIDE SEQUENCE</scope>
    <source>
        <strain evidence="3">HAV1</strain>
    </source>
</reference>
<dbReference type="GO" id="GO:0006457">
    <property type="term" value="P:protein folding"/>
    <property type="evidence" value="ECO:0007669"/>
    <property type="project" value="TreeGrafter"/>
</dbReference>
<dbReference type="Gene3D" id="3.40.30.10">
    <property type="entry name" value="Glutaredoxin"/>
    <property type="match status" value="1"/>
</dbReference>
<dbReference type="EMBL" id="MK072252">
    <property type="protein sequence ID" value="AYV80908.1"/>
    <property type="molecule type" value="Genomic_DNA"/>
</dbReference>
<keyword evidence="1" id="KW-1133">Transmembrane helix</keyword>
<dbReference type="InterPro" id="IPR051063">
    <property type="entry name" value="PDI"/>
</dbReference>
<proteinExistence type="predicted"/>
<feature type="domain" description="Thioredoxin" evidence="2">
    <location>
        <begin position="14"/>
        <end position="127"/>
    </location>
</feature>
<name>A0A3G5A119_9VIRU</name>
<dbReference type="InterPro" id="IPR013766">
    <property type="entry name" value="Thioredoxin_domain"/>
</dbReference>
<dbReference type="PANTHER" id="PTHR45672">
    <property type="entry name" value="PROTEIN DISULFIDE-ISOMERASE C17H9.14C-RELATED"/>
    <property type="match status" value="1"/>
</dbReference>
<dbReference type="PROSITE" id="PS51352">
    <property type="entry name" value="THIOREDOXIN_2"/>
    <property type="match status" value="1"/>
</dbReference>
<dbReference type="Pfam" id="PF00085">
    <property type="entry name" value="Thioredoxin"/>
    <property type="match status" value="1"/>
</dbReference>
<evidence type="ECO:0000256" key="1">
    <source>
        <dbReference type="SAM" id="Phobius"/>
    </source>
</evidence>
<dbReference type="GO" id="GO:0003756">
    <property type="term" value="F:protein disulfide isomerase activity"/>
    <property type="evidence" value="ECO:0007669"/>
    <property type="project" value="TreeGrafter"/>
</dbReference>
<organism evidence="3">
    <name type="scientific">Harvfovirus sp</name>
    <dbReference type="NCBI Taxonomy" id="2487768"/>
    <lineage>
        <taxon>Viruses</taxon>
        <taxon>Varidnaviria</taxon>
        <taxon>Bamfordvirae</taxon>
        <taxon>Nucleocytoviricota</taxon>
        <taxon>Megaviricetes</taxon>
        <taxon>Imitervirales</taxon>
        <taxon>Mimiviridae</taxon>
        <taxon>Klosneuvirinae</taxon>
    </lineage>
</organism>
<dbReference type="SUPFAM" id="SSF52833">
    <property type="entry name" value="Thioredoxin-like"/>
    <property type="match status" value="1"/>
</dbReference>
<gene>
    <name evidence="3" type="ORF">Harvfovirus10_6</name>
</gene>
<evidence type="ECO:0000313" key="3">
    <source>
        <dbReference type="EMBL" id="AYV80908.1"/>
    </source>
</evidence>
<feature type="transmembrane region" description="Helical" evidence="1">
    <location>
        <begin position="6"/>
        <end position="24"/>
    </location>
</feature>
<evidence type="ECO:0000259" key="2">
    <source>
        <dbReference type="PROSITE" id="PS51352"/>
    </source>
</evidence>
<dbReference type="InterPro" id="IPR036249">
    <property type="entry name" value="Thioredoxin-like_sf"/>
</dbReference>
<sequence>MDRQTIIIGILIVIIIILLIMNFLNVENVTGEREHFNRGRVCLYHTSWCGACTRFKPTWEQFISEKEGMDPDIQIESVDCSVDAEACRKANVTGYPTVVFHKSDGSNVEFTGNRSVEALKEFILKNK</sequence>
<accession>A0A3G5A119</accession>
<dbReference type="CDD" id="cd02961">
    <property type="entry name" value="PDI_a_family"/>
    <property type="match status" value="1"/>
</dbReference>